<reference evidence="12" key="1">
    <citation type="submission" date="2016-10" db="EMBL/GenBank/DDBJ databases">
        <title>Sequence of Gallionella enrichment culture.</title>
        <authorList>
            <person name="Poehlein A."/>
            <person name="Muehling M."/>
            <person name="Daniel R."/>
        </authorList>
    </citation>
    <scope>NUCLEOTIDE SEQUENCE</scope>
</reference>
<dbReference type="CDD" id="cd01748">
    <property type="entry name" value="GATase1_IGP_Synthase"/>
    <property type="match status" value="1"/>
</dbReference>
<comment type="caution">
    <text evidence="12">The sequence shown here is derived from an EMBL/GenBank/DDBJ whole genome shotgun (WGS) entry which is preliminary data.</text>
</comment>
<feature type="region of interest" description="Disordered" evidence="10">
    <location>
        <begin position="1"/>
        <end position="22"/>
    </location>
</feature>
<keyword evidence="4" id="KW-0378">Hydrolase</keyword>
<dbReference type="Pfam" id="PF00117">
    <property type="entry name" value="GATase"/>
    <property type="match status" value="1"/>
</dbReference>
<evidence type="ECO:0000256" key="4">
    <source>
        <dbReference type="ARBA" id="ARBA00022801"/>
    </source>
</evidence>
<dbReference type="EC" id="2.4.2.-" evidence="12"/>
<feature type="domain" description="Glutamine amidotransferase" evidence="11">
    <location>
        <begin position="39"/>
        <end position="221"/>
    </location>
</feature>
<dbReference type="AlphaFoldDB" id="A0A1J5Q2S4"/>
<proteinExistence type="inferred from homology"/>
<keyword evidence="12" id="KW-0808">Transferase</keyword>
<dbReference type="GO" id="GO:0004359">
    <property type="term" value="F:glutaminase activity"/>
    <property type="evidence" value="ECO:0007669"/>
    <property type="project" value="UniProtKB-EC"/>
</dbReference>
<dbReference type="UniPathway" id="UPA00031">
    <property type="reaction ID" value="UER00010"/>
</dbReference>
<keyword evidence="12" id="KW-0328">Glycosyltransferase</keyword>
<dbReference type="GO" id="GO:0000107">
    <property type="term" value="F:imidazoleglycerol-phosphate synthase activity"/>
    <property type="evidence" value="ECO:0007669"/>
    <property type="project" value="RHEA"/>
</dbReference>
<dbReference type="InterPro" id="IPR029062">
    <property type="entry name" value="Class_I_gatase-like"/>
</dbReference>
<comment type="pathway">
    <text evidence="1">Amino-acid biosynthesis; L-histidine biosynthesis; L-histidine from 5-phospho-alpha-D-ribose 1-diphosphate: step 5/9.</text>
</comment>
<keyword evidence="7" id="KW-0456">Lyase</keyword>
<evidence type="ECO:0000256" key="6">
    <source>
        <dbReference type="ARBA" id="ARBA00023102"/>
    </source>
</evidence>
<evidence type="ECO:0000256" key="1">
    <source>
        <dbReference type="ARBA" id="ARBA00005091"/>
    </source>
</evidence>
<protein>
    <submittedName>
        <fullName evidence="12">Imidazole glycerol phosphate synthase subunit HisH 2</fullName>
        <ecNumber evidence="12">2.4.2.-</ecNumber>
    </submittedName>
</protein>
<dbReference type="PANTHER" id="PTHR42701">
    <property type="entry name" value="IMIDAZOLE GLYCEROL PHOSPHATE SYNTHASE SUBUNIT HISH"/>
    <property type="match status" value="1"/>
</dbReference>
<keyword evidence="6" id="KW-0368">Histidine biosynthesis</keyword>
<accession>A0A1J5Q2S4</accession>
<organism evidence="12">
    <name type="scientific">mine drainage metagenome</name>
    <dbReference type="NCBI Taxonomy" id="410659"/>
    <lineage>
        <taxon>unclassified sequences</taxon>
        <taxon>metagenomes</taxon>
        <taxon>ecological metagenomes</taxon>
    </lineage>
</organism>
<comment type="catalytic activity">
    <reaction evidence="8">
        <text>5-[(5-phospho-1-deoxy-D-ribulos-1-ylimino)methylamino]-1-(5-phospho-beta-D-ribosyl)imidazole-4-carboxamide + L-glutamine = D-erythro-1-(imidazol-4-yl)glycerol 3-phosphate + 5-amino-1-(5-phospho-beta-D-ribosyl)imidazole-4-carboxamide + L-glutamate + H(+)</text>
        <dbReference type="Rhea" id="RHEA:24793"/>
        <dbReference type="ChEBI" id="CHEBI:15378"/>
        <dbReference type="ChEBI" id="CHEBI:29985"/>
        <dbReference type="ChEBI" id="CHEBI:58278"/>
        <dbReference type="ChEBI" id="CHEBI:58359"/>
        <dbReference type="ChEBI" id="CHEBI:58475"/>
        <dbReference type="ChEBI" id="CHEBI:58525"/>
        <dbReference type="EC" id="4.3.2.10"/>
    </reaction>
</comment>
<dbReference type="NCBIfam" id="TIGR01855">
    <property type="entry name" value="IMP_synth_hisH"/>
    <property type="match status" value="1"/>
</dbReference>
<evidence type="ECO:0000259" key="11">
    <source>
        <dbReference type="Pfam" id="PF00117"/>
    </source>
</evidence>
<dbReference type="SUPFAM" id="SSF52317">
    <property type="entry name" value="Class I glutamine amidotransferase-like"/>
    <property type="match status" value="1"/>
</dbReference>
<evidence type="ECO:0000256" key="10">
    <source>
        <dbReference type="SAM" id="MobiDB-lite"/>
    </source>
</evidence>
<evidence type="ECO:0000256" key="5">
    <source>
        <dbReference type="ARBA" id="ARBA00022962"/>
    </source>
</evidence>
<dbReference type="InterPro" id="IPR017926">
    <property type="entry name" value="GATASE"/>
</dbReference>
<gene>
    <name evidence="12" type="primary">hisH2</name>
    <name evidence="12" type="ORF">GALL_466250</name>
</gene>
<keyword evidence="5" id="KW-0315">Glutamine amidotransferase</keyword>
<keyword evidence="3" id="KW-0028">Amino-acid biosynthesis</keyword>
<comment type="subunit">
    <text evidence="2">Heterodimer of HisH and HisF.</text>
</comment>
<dbReference type="PANTHER" id="PTHR42701:SF1">
    <property type="entry name" value="IMIDAZOLE GLYCEROL PHOSPHATE SYNTHASE SUBUNIT HISH"/>
    <property type="match status" value="1"/>
</dbReference>
<dbReference type="GO" id="GO:0000105">
    <property type="term" value="P:L-histidine biosynthetic process"/>
    <property type="evidence" value="ECO:0007669"/>
    <property type="project" value="UniProtKB-UniPathway"/>
</dbReference>
<dbReference type="InterPro" id="IPR010139">
    <property type="entry name" value="Imidazole-glycPsynth_HisH"/>
</dbReference>
<dbReference type="GO" id="GO:0016829">
    <property type="term" value="F:lyase activity"/>
    <property type="evidence" value="ECO:0007669"/>
    <property type="project" value="UniProtKB-KW"/>
</dbReference>
<evidence type="ECO:0000256" key="9">
    <source>
        <dbReference type="ARBA" id="ARBA00049534"/>
    </source>
</evidence>
<evidence type="ECO:0000256" key="8">
    <source>
        <dbReference type="ARBA" id="ARBA00047838"/>
    </source>
</evidence>
<sequence length="242" mass="26709">MDSTVQNDMEKSGASPALSSSADGRRRGGLGIITYGAGNIFSLTAALERLGIPYGMITKEDDFEQYDRYIIPGVGHAGAAMAKLEHTGLVPKIKALKKPTLGICVGMQLLTAHSEEGDAKMLDIFPINTLKFNGNTEFKVPHTGWNQVFPEKENPLFENIPAGSHFYFVHSYFIEYNKAYTLSSTTYINQFSASIWRDNFYGVQFHPEKSQTAGLTLLGNFVTWDGNIAPNQCDTFNTECSL</sequence>
<dbReference type="PROSITE" id="PS51273">
    <property type="entry name" value="GATASE_TYPE_1"/>
    <property type="match status" value="1"/>
</dbReference>
<evidence type="ECO:0000256" key="2">
    <source>
        <dbReference type="ARBA" id="ARBA00011152"/>
    </source>
</evidence>
<dbReference type="PIRSF" id="PIRSF000495">
    <property type="entry name" value="Amidotransf_hisH"/>
    <property type="match status" value="1"/>
</dbReference>
<name>A0A1J5Q2S4_9ZZZZ</name>
<dbReference type="HAMAP" id="MF_00278">
    <property type="entry name" value="HisH"/>
    <property type="match status" value="1"/>
</dbReference>
<comment type="catalytic activity">
    <reaction evidence="9">
        <text>L-glutamine + H2O = L-glutamate + NH4(+)</text>
        <dbReference type="Rhea" id="RHEA:15889"/>
        <dbReference type="ChEBI" id="CHEBI:15377"/>
        <dbReference type="ChEBI" id="CHEBI:28938"/>
        <dbReference type="ChEBI" id="CHEBI:29985"/>
        <dbReference type="ChEBI" id="CHEBI:58359"/>
        <dbReference type="EC" id="3.5.1.2"/>
    </reaction>
</comment>
<evidence type="ECO:0000256" key="3">
    <source>
        <dbReference type="ARBA" id="ARBA00022605"/>
    </source>
</evidence>
<evidence type="ECO:0000256" key="7">
    <source>
        <dbReference type="ARBA" id="ARBA00023239"/>
    </source>
</evidence>
<evidence type="ECO:0000313" key="12">
    <source>
        <dbReference type="EMBL" id="OIQ71755.1"/>
    </source>
</evidence>
<dbReference type="EMBL" id="MLJW01003573">
    <property type="protein sequence ID" value="OIQ71755.1"/>
    <property type="molecule type" value="Genomic_DNA"/>
</dbReference>
<dbReference type="Gene3D" id="3.40.50.880">
    <property type="match status" value="1"/>
</dbReference>